<feature type="region of interest" description="Disordered" evidence="1">
    <location>
        <begin position="1"/>
        <end position="41"/>
    </location>
</feature>
<organism evidence="2 3">
    <name type="scientific">Dissostichus eleginoides</name>
    <name type="common">Patagonian toothfish</name>
    <name type="synonym">Dissostichus amissus</name>
    <dbReference type="NCBI Taxonomy" id="100907"/>
    <lineage>
        <taxon>Eukaryota</taxon>
        <taxon>Metazoa</taxon>
        <taxon>Chordata</taxon>
        <taxon>Craniata</taxon>
        <taxon>Vertebrata</taxon>
        <taxon>Euteleostomi</taxon>
        <taxon>Actinopterygii</taxon>
        <taxon>Neopterygii</taxon>
        <taxon>Teleostei</taxon>
        <taxon>Neoteleostei</taxon>
        <taxon>Acanthomorphata</taxon>
        <taxon>Eupercaria</taxon>
        <taxon>Perciformes</taxon>
        <taxon>Notothenioidei</taxon>
        <taxon>Nototheniidae</taxon>
        <taxon>Dissostichus</taxon>
    </lineage>
</organism>
<name>A0AAD9B3G0_DISEL</name>
<protein>
    <submittedName>
        <fullName evidence="2">Flotillin-like protein 6</fullName>
    </submittedName>
</protein>
<accession>A0AAD9B3G0</accession>
<dbReference type="AlphaFoldDB" id="A0AAD9B3G0"/>
<dbReference type="PANTHER" id="PTHR33480">
    <property type="entry name" value="SET DOMAIN-CONTAINING PROTEIN-RELATED"/>
    <property type="match status" value="1"/>
</dbReference>
<dbReference type="EMBL" id="JASDAP010000028">
    <property type="protein sequence ID" value="KAK1876610.1"/>
    <property type="molecule type" value="Genomic_DNA"/>
</dbReference>
<dbReference type="PANTHER" id="PTHR33480:SF5">
    <property type="entry name" value="SI:DKEY-51D8.9"/>
    <property type="match status" value="1"/>
</dbReference>
<feature type="non-terminal residue" evidence="2">
    <location>
        <position position="202"/>
    </location>
</feature>
<gene>
    <name evidence="2" type="ORF">KUDE01_001933</name>
</gene>
<sequence length="202" mass="22560">MSSLPDVSNQRVLRSSSKIGQDVARAQKKTCKDPEPVKPASTITGTWRSAVAATKAPISLKLGHSLKKIADILECEAKMKESDNEAFLRNLERSRSLYEKKPETENHLRGSDAIRRIAKECGAKHPETLSSTKHISTLSTVLNLKDNEMDILANFLGHDIHVHRQYYRLPEGTLQLAKVSKVLLVLEQGRLSDFKGMSLDQM</sequence>
<reference evidence="2" key="1">
    <citation type="submission" date="2023-04" db="EMBL/GenBank/DDBJ databases">
        <title>Chromosome-level genome of Chaenocephalus aceratus.</title>
        <authorList>
            <person name="Park H."/>
        </authorList>
    </citation>
    <scope>NUCLEOTIDE SEQUENCE</scope>
    <source>
        <strain evidence="2">DE</strain>
        <tissue evidence="2">Muscle</tissue>
    </source>
</reference>
<dbReference type="Proteomes" id="UP001228049">
    <property type="component" value="Unassembled WGS sequence"/>
</dbReference>
<comment type="caution">
    <text evidence="2">The sequence shown here is derived from an EMBL/GenBank/DDBJ whole genome shotgun (WGS) entry which is preliminary data.</text>
</comment>
<feature type="compositionally biased region" description="Polar residues" evidence="1">
    <location>
        <begin position="1"/>
        <end position="19"/>
    </location>
</feature>
<evidence type="ECO:0000256" key="1">
    <source>
        <dbReference type="SAM" id="MobiDB-lite"/>
    </source>
</evidence>
<proteinExistence type="predicted"/>
<evidence type="ECO:0000313" key="3">
    <source>
        <dbReference type="Proteomes" id="UP001228049"/>
    </source>
</evidence>
<evidence type="ECO:0000313" key="2">
    <source>
        <dbReference type="EMBL" id="KAK1876610.1"/>
    </source>
</evidence>
<keyword evidence="3" id="KW-1185">Reference proteome</keyword>